<protein>
    <submittedName>
        <fullName evidence="1">Uncharacterized protein</fullName>
    </submittedName>
</protein>
<gene>
    <name evidence="1" type="ORF">EZS27_014584</name>
</gene>
<dbReference type="EMBL" id="SNRY01000710">
    <property type="protein sequence ID" value="KAA6337316.1"/>
    <property type="molecule type" value="Genomic_DNA"/>
</dbReference>
<proteinExistence type="predicted"/>
<accession>A0A5J4RTJ5</accession>
<sequence>MNTIMEWLKGKLITNQCSTQQIVDHAKLHDIPTVSYECIYMCI</sequence>
<name>A0A5J4RTJ5_9ZZZZ</name>
<evidence type="ECO:0000313" key="1">
    <source>
        <dbReference type="EMBL" id="KAA6337316.1"/>
    </source>
</evidence>
<reference evidence="1" key="1">
    <citation type="submission" date="2019-03" db="EMBL/GenBank/DDBJ databases">
        <title>Single cell metagenomics reveals metabolic interactions within the superorganism composed of flagellate Streblomastix strix and complex community of Bacteroidetes bacteria on its surface.</title>
        <authorList>
            <person name="Treitli S.C."/>
            <person name="Kolisko M."/>
            <person name="Husnik F."/>
            <person name="Keeling P."/>
            <person name="Hampl V."/>
        </authorList>
    </citation>
    <scope>NUCLEOTIDE SEQUENCE</scope>
    <source>
        <strain evidence="1">STM</strain>
    </source>
</reference>
<comment type="caution">
    <text evidence="1">The sequence shown here is derived from an EMBL/GenBank/DDBJ whole genome shotgun (WGS) entry which is preliminary data.</text>
</comment>
<dbReference type="AlphaFoldDB" id="A0A5J4RTJ5"/>
<organism evidence="1">
    <name type="scientific">termite gut metagenome</name>
    <dbReference type="NCBI Taxonomy" id="433724"/>
    <lineage>
        <taxon>unclassified sequences</taxon>
        <taxon>metagenomes</taxon>
        <taxon>organismal metagenomes</taxon>
    </lineage>
</organism>